<gene>
    <name evidence="2" type="ORF">RhiirA4_548371</name>
</gene>
<feature type="non-terminal residue" evidence="2">
    <location>
        <position position="54"/>
    </location>
</feature>
<evidence type="ECO:0000313" key="3">
    <source>
        <dbReference type="Proteomes" id="UP000234323"/>
    </source>
</evidence>
<evidence type="ECO:0000256" key="1">
    <source>
        <dbReference type="SAM" id="MobiDB-lite"/>
    </source>
</evidence>
<comment type="caution">
    <text evidence="2">The sequence shown here is derived from an EMBL/GenBank/DDBJ whole genome shotgun (WGS) entry which is preliminary data.</text>
</comment>
<reference evidence="2 3" key="1">
    <citation type="submission" date="2015-10" db="EMBL/GenBank/DDBJ databases">
        <title>Genome analyses suggest a sexual origin of heterokaryosis in a supposedly ancient asexual fungus.</title>
        <authorList>
            <person name="Ropars J."/>
            <person name="Sedzielewska K."/>
            <person name="Noel J."/>
            <person name="Charron P."/>
            <person name="Farinelli L."/>
            <person name="Marton T."/>
            <person name="Kruger M."/>
            <person name="Pelin A."/>
            <person name="Brachmann A."/>
            <person name="Corradi N."/>
        </authorList>
    </citation>
    <scope>NUCLEOTIDE SEQUENCE [LARGE SCALE GENOMIC DNA]</scope>
    <source>
        <strain evidence="2 3">A4</strain>
    </source>
</reference>
<dbReference type="Proteomes" id="UP000234323">
    <property type="component" value="Unassembled WGS sequence"/>
</dbReference>
<sequence length="54" mass="6137">METQDNKNIRSSISTNNDESNTNDNELTLRNSNNIEKDDKKLADQLSVNSEIPK</sequence>
<dbReference type="VEuPathDB" id="FungiDB:FUN_005559"/>
<proteinExistence type="predicted"/>
<feature type="region of interest" description="Disordered" evidence="1">
    <location>
        <begin position="1"/>
        <end position="54"/>
    </location>
</feature>
<dbReference type="AlphaFoldDB" id="A0A2I1H792"/>
<accession>A0A2I1H792</accession>
<evidence type="ECO:0000313" key="2">
    <source>
        <dbReference type="EMBL" id="PKY54724.1"/>
    </source>
</evidence>
<name>A0A2I1H792_9GLOM</name>
<protein>
    <submittedName>
        <fullName evidence="2">Uncharacterized protein</fullName>
    </submittedName>
</protein>
<feature type="compositionally biased region" description="Low complexity" evidence="1">
    <location>
        <begin position="14"/>
        <end position="26"/>
    </location>
</feature>
<organism evidence="2 3">
    <name type="scientific">Rhizophagus irregularis</name>
    <dbReference type="NCBI Taxonomy" id="588596"/>
    <lineage>
        <taxon>Eukaryota</taxon>
        <taxon>Fungi</taxon>
        <taxon>Fungi incertae sedis</taxon>
        <taxon>Mucoromycota</taxon>
        <taxon>Glomeromycotina</taxon>
        <taxon>Glomeromycetes</taxon>
        <taxon>Glomerales</taxon>
        <taxon>Glomeraceae</taxon>
        <taxon>Rhizophagus</taxon>
    </lineage>
</organism>
<dbReference type="EMBL" id="LLXI01001671">
    <property type="protein sequence ID" value="PKY54724.1"/>
    <property type="molecule type" value="Genomic_DNA"/>
</dbReference>
<keyword evidence="3" id="KW-1185">Reference proteome</keyword>